<feature type="non-terminal residue" evidence="1">
    <location>
        <position position="1"/>
    </location>
</feature>
<dbReference type="AlphaFoldDB" id="A0ABD3UD36"/>
<comment type="caution">
    <text evidence="1">The sequence shown here is derived from an EMBL/GenBank/DDBJ whole genome shotgun (WGS) entry which is preliminary data.</text>
</comment>
<gene>
    <name evidence="1" type="ORF">ACJMK2_018225</name>
</gene>
<evidence type="ECO:0000313" key="1">
    <source>
        <dbReference type="EMBL" id="KAL3847310.1"/>
    </source>
</evidence>
<dbReference type="Proteomes" id="UP001634394">
    <property type="component" value="Unassembled WGS sequence"/>
</dbReference>
<sequence>HREAKNCQLTSHVTVAVETSVPSGSVMEDQDFTQPQIAKVAEMVSAIDSVHMSLKMEINKLCDDDSNMDIKEESLDYQNELDNFDKLIIFTTDYQ</sequence>
<name>A0ABD3UD36_SINWO</name>
<reference evidence="1 2" key="1">
    <citation type="submission" date="2024-11" db="EMBL/GenBank/DDBJ databases">
        <title>Chromosome-level genome assembly of the freshwater bivalve Anodonta woodiana.</title>
        <authorList>
            <person name="Chen X."/>
        </authorList>
    </citation>
    <scope>NUCLEOTIDE SEQUENCE [LARGE SCALE GENOMIC DNA]</scope>
    <source>
        <strain evidence="1">MN2024</strain>
        <tissue evidence="1">Gills</tissue>
    </source>
</reference>
<protein>
    <submittedName>
        <fullName evidence="1">Uncharacterized protein</fullName>
    </submittedName>
</protein>
<dbReference type="EMBL" id="JBJQND010000016">
    <property type="protein sequence ID" value="KAL3847310.1"/>
    <property type="molecule type" value="Genomic_DNA"/>
</dbReference>
<proteinExistence type="predicted"/>
<accession>A0ABD3UD36</accession>
<organism evidence="1 2">
    <name type="scientific">Sinanodonta woodiana</name>
    <name type="common">Chinese pond mussel</name>
    <name type="synonym">Anodonta woodiana</name>
    <dbReference type="NCBI Taxonomy" id="1069815"/>
    <lineage>
        <taxon>Eukaryota</taxon>
        <taxon>Metazoa</taxon>
        <taxon>Spiralia</taxon>
        <taxon>Lophotrochozoa</taxon>
        <taxon>Mollusca</taxon>
        <taxon>Bivalvia</taxon>
        <taxon>Autobranchia</taxon>
        <taxon>Heteroconchia</taxon>
        <taxon>Palaeoheterodonta</taxon>
        <taxon>Unionida</taxon>
        <taxon>Unionoidea</taxon>
        <taxon>Unionidae</taxon>
        <taxon>Unioninae</taxon>
        <taxon>Sinanodonta</taxon>
    </lineage>
</organism>
<evidence type="ECO:0000313" key="2">
    <source>
        <dbReference type="Proteomes" id="UP001634394"/>
    </source>
</evidence>
<keyword evidence="2" id="KW-1185">Reference proteome</keyword>